<evidence type="ECO:0000256" key="1">
    <source>
        <dbReference type="ARBA" id="ARBA00004613"/>
    </source>
</evidence>
<organism evidence="8 9">
    <name type="scientific">Niabella soli DSM 19437</name>
    <dbReference type="NCBI Taxonomy" id="929713"/>
    <lineage>
        <taxon>Bacteria</taxon>
        <taxon>Pseudomonadati</taxon>
        <taxon>Bacteroidota</taxon>
        <taxon>Chitinophagia</taxon>
        <taxon>Chitinophagales</taxon>
        <taxon>Chitinophagaceae</taxon>
        <taxon>Niabella</taxon>
    </lineage>
</organism>
<name>W0F4W0_9BACT</name>
<reference evidence="8 9" key="1">
    <citation type="submission" date="2013-12" db="EMBL/GenBank/DDBJ databases">
        <authorList>
            <consortium name="DOE Joint Genome Institute"/>
            <person name="Eisen J."/>
            <person name="Huntemann M."/>
            <person name="Han J."/>
            <person name="Chen A."/>
            <person name="Kyrpides N."/>
            <person name="Mavromatis K."/>
            <person name="Markowitz V."/>
            <person name="Palaniappan K."/>
            <person name="Ivanova N."/>
            <person name="Schaumberg A."/>
            <person name="Pati A."/>
            <person name="Liolios K."/>
            <person name="Nordberg H.P."/>
            <person name="Cantor M.N."/>
            <person name="Hua S.X."/>
            <person name="Woyke T."/>
        </authorList>
    </citation>
    <scope>NUCLEOTIDE SEQUENCE [LARGE SCALE GENOMIC DNA]</scope>
    <source>
        <strain evidence="9">DSM 19437</strain>
    </source>
</reference>
<proteinExistence type="predicted"/>
<dbReference type="GO" id="GO:0005576">
    <property type="term" value="C:extracellular region"/>
    <property type="evidence" value="ECO:0007669"/>
    <property type="project" value="UniProtKB-SubCell"/>
</dbReference>
<dbReference type="PANTHER" id="PTHR38050">
    <property type="match status" value="1"/>
</dbReference>
<evidence type="ECO:0000256" key="5">
    <source>
        <dbReference type="ARBA" id="ARBA00022801"/>
    </source>
</evidence>
<dbReference type="SUPFAM" id="SSF53474">
    <property type="entry name" value="alpha/beta-Hydrolases"/>
    <property type="match status" value="1"/>
</dbReference>
<keyword evidence="3" id="KW-0858">Xylan degradation</keyword>
<evidence type="ECO:0000256" key="2">
    <source>
        <dbReference type="ARBA" id="ARBA00022525"/>
    </source>
</evidence>
<dbReference type="RefSeq" id="WP_008588530.1">
    <property type="nucleotide sequence ID" value="NZ_CP007035.1"/>
</dbReference>
<gene>
    <name evidence="8" type="ORF">NIASO_19920</name>
</gene>
<dbReference type="Pfam" id="PF10503">
    <property type="entry name" value="Esterase_PHB"/>
    <property type="match status" value="1"/>
</dbReference>
<dbReference type="Gene3D" id="3.40.50.1820">
    <property type="entry name" value="alpha/beta hydrolase"/>
    <property type="match status" value="1"/>
</dbReference>
<dbReference type="HOGENOM" id="CLU_027551_4_0_10"/>
<dbReference type="InterPro" id="IPR043595">
    <property type="entry name" value="FaeB/C/D"/>
</dbReference>
<dbReference type="AlphaFoldDB" id="W0F4W0"/>
<accession>W0F4W0</accession>
<keyword evidence="7" id="KW-0624">Polysaccharide degradation</keyword>
<dbReference type="InterPro" id="IPR010126">
    <property type="entry name" value="Esterase_phb"/>
</dbReference>
<dbReference type="Proteomes" id="UP000003586">
    <property type="component" value="Chromosome"/>
</dbReference>
<sequence length="304" mass="32803">MKPFTTLSFVACFLLLCFGYCKKRNSAEDNIYRINGTIASNGISRTYLLNLPPDYYKNGSFPLVIALHGGGGGGLQFESKTGLTEKANAEHFVIVYPDGFPGPAKNRSWNAGSCCGAAQADNIDDVGFIKQLIAFLKANYKIDPARIYVTGHSNGGMLAYRLASELSDEIAAIAVNSCTMVVTAAIHPSRPVPVLHMHSALDEKVPFSGGIGITGAYYPPVDSVLNVWAAINACGNPPQTTNFNTYIFRQWVNCSSKATVQLYLTNDGGHSWPGGQSDNPNADPPSTAINADNLLWSFFQKYTL</sequence>
<evidence type="ECO:0000256" key="6">
    <source>
        <dbReference type="ARBA" id="ARBA00023277"/>
    </source>
</evidence>
<dbReference type="GO" id="GO:0030600">
    <property type="term" value="F:feruloyl esterase activity"/>
    <property type="evidence" value="ECO:0007669"/>
    <property type="project" value="InterPro"/>
</dbReference>
<dbReference type="STRING" id="929713.NIASO_19920"/>
<evidence type="ECO:0000256" key="7">
    <source>
        <dbReference type="ARBA" id="ARBA00023326"/>
    </source>
</evidence>
<dbReference type="KEGG" id="nso:NIASO_19920"/>
<dbReference type="OrthoDB" id="699118at2"/>
<evidence type="ECO:0000313" key="8">
    <source>
        <dbReference type="EMBL" id="AHF16828.1"/>
    </source>
</evidence>
<dbReference type="EMBL" id="CP007035">
    <property type="protein sequence ID" value="AHF16828.1"/>
    <property type="molecule type" value="Genomic_DNA"/>
</dbReference>
<keyword evidence="6" id="KW-0119">Carbohydrate metabolism</keyword>
<dbReference type="InterPro" id="IPR029058">
    <property type="entry name" value="AB_hydrolase_fold"/>
</dbReference>
<comment type="subcellular location">
    <subcellularLocation>
        <location evidence="1">Secreted</location>
    </subcellularLocation>
</comment>
<keyword evidence="5" id="KW-0378">Hydrolase</keyword>
<evidence type="ECO:0000256" key="3">
    <source>
        <dbReference type="ARBA" id="ARBA00022651"/>
    </source>
</evidence>
<evidence type="ECO:0000313" key="9">
    <source>
        <dbReference type="Proteomes" id="UP000003586"/>
    </source>
</evidence>
<keyword evidence="4" id="KW-0732">Signal</keyword>
<dbReference type="PANTHER" id="PTHR38050:SF2">
    <property type="entry name" value="FERULOYL ESTERASE C-RELATED"/>
    <property type="match status" value="1"/>
</dbReference>
<evidence type="ECO:0000256" key="4">
    <source>
        <dbReference type="ARBA" id="ARBA00022729"/>
    </source>
</evidence>
<dbReference type="GO" id="GO:0045493">
    <property type="term" value="P:xylan catabolic process"/>
    <property type="evidence" value="ECO:0007669"/>
    <property type="project" value="UniProtKB-KW"/>
</dbReference>
<protein>
    <submittedName>
        <fullName evidence="8">Poly(3-hydroxybutyrate) depolymerase</fullName>
    </submittedName>
</protein>
<dbReference type="eggNOG" id="COG3509">
    <property type="taxonomic scope" value="Bacteria"/>
</dbReference>
<keyword evidence="2" id="KW-0964">Secreted</keyword>
<keyword evidence="9" id="KW-1185">Reference proteome</keyword>